<dbReference type="InterPro" id="IPR008928">
    <property type="entry name" value="6-hairpin_glycosidase_sf"/>
</dbReference>
<reference evidence="3" key="1">
    <citation type="submission" date="2016-06" db="EMBL/GenBank/DDBJ databases">
        <authorList>
            <person name="Varghese N."/>
            <person name="Submissions Spin"/>
        </authorList>
    </citation>
    <scope>NUCLEOTIDE SEQUENCE [LARGE SCALE GENOMIC DNA]</scope>
    <source>
        <strain evidence="3">DSM 43909</strain>
    </source>
</reference>
<keyword evidence="3" id="KW-1185">Reference proteome</keyword>
<dbReference type="SUPFAM" id="SSF52833">
    <property type="entry name" value="Thioredoxin-like"/>
    <property type="match status" value="1"/>
</dbReference>
<dbReference type="Pfam" id="PF03190">
    <property type="entry name" value="Thioredox_DsbH"/>
    <property type="match status" value="1"/>
</dbReference>
<dbReference type="CDD" id="cd02955">
    <property type="entry name" value="SSP411"/>
    <property type="match status" value="1"/>
</dbReference>
<dbReference type="EMBL" id="LT607411">
    <property type="protein sequence ID" value="SCF36127.1"/>
    <property type="molecule type" value="Genomic_DNA"/>
</dbReference>
<sequence length="715" mass="76692">MPSALLQVAVVRRAPGPADRSAPAAAPGRAGYGHRVNRLANATSPYLLQHADNPVDWWPWCDEAFAEAKRRDVPVIISVGYAACHWCHVMAHESFENEAVARLMNDDFVSIKVDREERPDVDAVYMTATQAMTGQGGWPMTVFAAPDGTPFFCGTYFPRPNFIRLLGSVATAWRDQREAVLRQGAAVVEAIGGAQAVGGLTAPLTADLLDAAADQLAREYDETNGGFGGAPKFPPHMNLLFLLRHHQRTGSARSLEIVRHTAEAMARGGLYDQLAGGFARYSVDGHWTVPHFEKMLYDNALLLRVYTQLWRLTGDRLARRIARDTARFLADELHRPGEGFASALDADTEGVEGLTYVWTPAQLVEALGEEDGRWAADLFGVTDSGTFEHGTSVLRLARDVDDADPSVRQRWQSVVGRLLAARDTRPQPARDDKVVAAWNGLAITAIAEFQQVAALYASPDDEDANLMEGITIVADGAMRDAAEHLASVHVVDGRLRRVSRDKAVGDPAGVLEDYGCVAEAFCALHQLTGEGRWLALAGQLLDVALARFAAPGDGFYDTADDAERLVTRPADPTDNATPSGRSAIVAALVAYAALTGETRYREAAEATLSTVAPIVGRHARFTGYAATAGEALLSGPYEIAVVTDEPAGDPLVAAAHRHAPPGAVVVAGRTDQPGVPLLAGRPALDGRSTAYVCRGFVCDRPVTSVDDLVAQLRSG</sequence>
<dbReference type="InterPro" id="IPR012341">
    <property type="entry name" value="6hp_glycosidase-like_sf"/>
</dbReference>
<dbReference type="Gene3D" id="3.40.30.10">
    <property type="entry name" value="Glutaredoxin"/>
    <property type="match status" value="1"/>
</dbReference>
<organism evidence="2 3">
    <name type="scientific">Micromonospora viridifaciens</name>
    <dbReference type="NCBI Taxonomy" id="1881"/>
    <lineage>
        <taxon>Bacteria</taxon>
        <taxon>Bacillati</taxon>
        <taxon>Actinomycetota</taxon>
        <taxon>Actinomycetes</taxon>
        <taxon>Micromonosporales</taxon>
        <taxon>Micromonosporaceae</taxon>
        <taxon>Micromonospora</taxon>
    </lineage>
</organism>
<gene>
    <name evidence="2" type="ORF">GA0074695_6077</name>
</gene>
<dbReference type="InterPro" id="IPR036249">
    <property type="entry name" value="Thioredoxin-like_sf"/>
</dbReference>
<dbReference type="SUPFAM" id="SSF48208">
    <property type="entry name" value="Six-hairpin glycosidases"/>
    <property type="match status" value="1"/>
</dbReference>
<evidence type="ECO:0000313" key="3">
    <source>
        <dbReference type="Proteomes" id="UP000198242"/>
    </source>
</evidence>
<proteinExistence type="predicted"/>
<dbReference type="Proteomes" id="UP000198242">
    <property type="component" value="Chromosome I"/>
</dbReference>
<accession>A0A1C4ZSW7</accession>
<protein>
    <recommendedName>
        <fullName evidence="1">Spermatogenesis-associated protein 20-like TRX domain-containing protein</fullName>
    </recommendedName>
</protein>
<dbReference type="PIRSF" id="PIRSF006402">
    <property type="entry name" value="UCP006402_thioredoxin"/>
    <property type="match status" value="1"/>
</dbReference>
<dbReference type="PANTHER" id="PTHR42899:SF1">
    <property type="entry name" value="SPERMATOGENESIS-ASSOCIATED PROTEIN 20"/>
    <property type="match status" value="1"/>
</dbReference>
<dbReference type="InterPro" id="IPR004879">
    <property type="entry name" value="Ssp411-like_TRX"/>
</dbReference>
<dbReference type="InterPro" id="IPR024705">
    <property type="entry name" value="Ssp411"/>
</dbReference>
<dbReference type="Gene3D" id="1.50.10.10">
    <property type="match status" value="1"/>
</dbReference>
<evidence type="ECO:0000259" key="1">
    <source>
        <dbReference type="Pfam" id="PF03190"/>
    </source>
</evidence>
<dbReference type="PANTHER" id="PTHR42899">
    <property type="entry name" value="SPERMATOGENESIS-ASSOCIATED PROTEIN 20"/>
    <property type="match status" value="1"/>
</dbReference>
<name>A0A1C4ZSW7_MICVI</name>
<evidence type="ECO:0000313" key="2">
    <source>
        <dbReference type="EMBL" id="SCF36127.1"/>
    </source>
</evidence>
<dbReference type="GO" id="GO:0005975">
    <property type="term" value="P:carbohydrate metabolic process"/>
    <property type="evidence" value="ECO:0007669"/>
    <property type="project" value="InterPro"/>
</dbReference>
<dbReference type="AlphaFoldDB" id="A0A1C4ZSW7"/>
<feature type="domain" description="Spermatogenesis-associated protein 20-like TRX" evidence="1">
    <location>
        <begin position="37"/>
        <end position="191"/>
    </location>
</feature>